<proteinExistence type="predicted"/>
<keyword evidence="4" id="KW-1185">Reference proteome</keyword>
<dbReference type="PANTHER" id="PTHR39200:SF1">
    <property type="entry name" value="AUTO-TRANSPORTER ADHESIN HEAD GIN DOMAIN-CONTAINING PROTEIN-RELATED"/>
    <property type="match status" value="1"/>
</dbReference>
<evidence type="ECO:0000313" key="3">
    <source>
        <dbReference type="EMBL" id="RXG23811.1"/>
    </source>
</evidence>
<evidence type="ECO:0000256" key="1">
    <source>
        <dbReference type="SAM" id="SignalP"/>
    </source>
</evidence>
<dbReference type="OrthoDB" id="5585143at2"/>
<dbReference type="Pfam" id="PF10988">
    <property type="entry name" value="DUF2807"/>
    <property type="match status" value="1"/>
</dbReference>
<comment type="caution">
    <text evidence="3">The sequence shown here is derived from an EMBL/GenBank/DDBJ whole genome shotgun (WGS) entry which is preliminary data.</text>
</comment>
<feature type="domain" description="Putative auto-transporter adhesin head GIN" evidence="2">
    <location>
        <begin position="42"/>
        <end position="227"/>
    </location>
</feature>
<dbReference type="AlphaFoldDB" id="A0A4Q0PB54"/>
<name>A0A4Q0PB54_9FLAO</name>
<dbReference type="EMBL" id="QOVM01000002">
    <property type="protein sequence ID" value="RXG23811.1"/>
    <property type="molecule type" value="Genomic_DNA"/>
</dbReference>
<keyword evidence="1" id="KW-0732">Signal</keyword>
<dbReference type="Gene3D" id="2.160.20.120">
    <property type="match status" value="1"/>
</dbReference>
<protein>
    <submittedName>
        <fullName evidence="3">Putative autotransporter adhesin-like protein</fullName>
    </submittedName>
</protein>
<reference evidence="3 4" key="1">
    <citation type="submission" date="2018-07" db="EMBL/GenBank/DDBJ databases">
        <title>Leeuwenhoekiella genomics.</title>
        <authorList>
            <person name="Tahon G."/>
            <person name="Willems A."/>
        </authorList>
    </citation>
    <scope>NUCLEOTIDE SEQUENCE [LARGE SCALE GENOMIC DNA]</scope>
    <source>
        <strain evidence="3 4">LMG 22550</strain>
    </source>
</reference>
<feature type="signal peptide" evidence="1">
    <location>
        <begin position="1"/>
        <end position="19"/>
    </location>
</feature>
<dbReference type="InterPro" id="IPR021255">
    <property type="entry name" value="DUF2807"/>
</dbReference>
<evidence type="ECO:0000259" key="2">
    <source>
        <dbReference type="Pfam" id="PF10988"/>
    </source>
</evidence>
<accession>A0A4Q0PB54</accession>
<dbReference type="RefSeq" id="WP_128757311.1">
    <property type="nucleotide sequence ID" value="NZ_QOVM01000002.1"/>
</dbReference>
<dbReference type="Proteomes" id="UP000289238">
    <property type="component" value="Unassembled WGS sequence"/>
</dbReference>
<feature type="chain" id="PRO_5020495392" evidence="1">
    <location>
        <begin position="20"/>
        <end position="242"/>
    </location>
</feature>
<dbReference type="PANTHER" id="PTHR39200">
    <property type="entry name" value="HYPOTHETICAL EXPORTED PROTEIN"/>
    <property type="match status" value="1"/>
</dbReference>
<gene>
    <name evidence="3" type="ORF">DSM00_1427</name>
</gene>
<evidence type="ECO:0000313" key="4">
    <source>
        <dbReference type="Proteomes" id="UP000289238"/>
    </source>
</evidence>
<sequence>MKKLITLTVILLVTTVSNAQFWGSKKIQGNGNLVTDNRDLGDYDEINVAGSFDIFLVSGKEGKLKVEAENNLLDYIITEVKGDKLKIYTREGYNLNTSRNKNITITIPFEDISKVSMAGSGDIISKDAIEADVFYCSVAGSGDMVLEIKAKEINGSLAGSGDLTLIGKTQKVSLKVAGSGDIDASDLNSVDAEASVAGSGDISLNCDGGNLKASVAGSGDIQYSGKPIDINKKVVGSGSIRN</sequence>
<organism evidence="3 4">
    <name type="scientific">Leeuwenhoekiella aequorea</name>
    <dbReference type="NCBI Taxonomy" id="283736"/>
    <lineage>
        <taxon>Bacteria</taxon>
        <taxon>Pseudomonadati</taxon>
        <taxon>Bacteroidota</taxon>
        <taxon>Flavobacteriia</taxon>
        <taxon>Flavobacteriales</taxon>
        <taxon>Flavobacteriaceae</taxon>
        <taxon>Leeuwenhoekiella</taxon>
    </lineage>
</organism>